<dbReference type="InterPro" id="IPR036397">
    <property type="entry name" value="RNaseH_sf"/>
</dbReference>
<feature type="non-terminal residue" evidence="2">
    <location>
        <position position="79"/>
    </location>
</feature>
<name>A0A7J8WT56_GOSAI</name>
<dbReference type="EMBL" id="JABFAA010000003">
    <property type="protein sequence ID" value="MBA0678228.1"/>
    <property type="molecule type" value="Genomic_DNA"/>
</dbReference>
<dbReference type="InterPro" id="IPR002156">
    <property type="entry name" value="RNaseH_domain"/>
</dbReference>
<comment type="caution">
    <text evidence="2">The sequence shown here is derived from an EMBL/GenBank/DDBJ whole genome shotgun (WGS) entry which is preliminary data.</text>
</comment>
<feature type="non-terminal residue" evidence="2">
    <location>
        <position position="1"/>
    </location>
</feature>
<evidence type="ECO:0000313" key="3">
    <source>
        <dbReference type="Proteomes" id="UP000593577"/>
    </source>
</evidence>
<proteinExistence type="predicted"/>
<dbReference type="Proteomes" id="UP000593577">
    <property type="component" value="Unassembled WGS sequence"/>
</dbReference>
<dbReference type="Pfam" id="PF13456">
    <property type="entry name" value="RVT_3"/>
    <property type="match status" value="1"/>
</dbReference>
<evidence type="ECO:0000259" key="1">
    <source>
        <dbReference type="Pfam" id="PF13456"/>
    </source>
</evidence>
<reference evidence="2 3" key="1">
    <citation type="journal article" date="2019" name="Genome Biol. Evol.">
        <title>Insights into the evolution of the New World diploid cottons (Gossypium, subgenus Houzingenia) based on genome sequencing.</title>
        <authorList>
            <person name="Grover C.E."/>
            <person name="Arick M.A. 2nd"/>
            <person name="Thrash A."/>
            <person name="Conover J.L."/>
            <person name="Sanders W.S."/>
            <person name="Peterson D.G."/>
            <person name="Frelichowski J.E."/>
            <person name="Scheffler J.A."/>
            <person name="Scheffler B.E."/>
            <person name="Wendel J.F."/>
        </authorList>
    </citation>
    <scope>NUCLEOTIDE SEQUENCE [LARGE SCALE GENOMIC DNA]</scope>
    <source>
        <strain evidence="2">185</strain>
        <tissue evidence="2">Leaf</tissue>
    </source>
</reference>
<keyword evidence="3" id="KW-1185">Reference proteome</keyword>
<organism evidence="2 3">
    <name type="scientific">Gossypium aridum</name>
    <name type="common">American cotton</name>
    <name type="synonym">Erioxylum aridum</name>
    <dbReference type="NCBI Taxonomy" id="34290"/>
    <lineage>
        <taxon>Eukaryota</taxon>
        <taxon>Viridiplantae</taxon>
        <taxon>Streptophyta</taxon>
        <taxon>Embryophyta</taxon>
        <taxon>Tracheophyta</taxon>
        <taxon>Spermatophyta</taxon>
        <taxon>Magnoliopsida</taxon>
        <taxon>eudicotyledons</taxon>
        <taxon>Gunneridae</taxon>
        <taxon>Pentapetalae</taxon>
        <taxon>rosids</taxon>
        <taxon>malvids</taxon>
        <taxon>Malvales</taxon>
        <taxon>Malvaceae</taxon>
        <taxon>Malvoideae</taxon>
        <taxon>Gossypium</taxon>
    </lineage>
</organism>
<gene>
    <name evidence="2" type="ORF">Goari_019587</name>
</gene>
<sequence length="79" mass="8949">NYDGVRIQSNSVEVVKAIQDFSLTSSNSAVIRRIYHLLVNAKSWVIQHFPRDCNKIANCLAKMALDTNQDLNTCEEIPK</sequence>
<dbReference type="GO" id="GO:0004523">
    <property type="term" value="F:RNA-DNA hybrid ribonuclease activity"/>
    <property type="evidence" value="ECO:0007669"/>
    <property type="project" value="InterPro"/>
</dbReference>
<protein>
    <recommendedName>
        <fullName evidence="1">RNase H type-1 domain-containing protein</fullName>
    </recommendedName>
</protein>
<evidence type="ECO:0000313" key="2">
    <source>
        <dbReference type="EMBL" id="MBA0678228.1"/>
    </source>
</evidence>
<feature type="domain" description="RNase H type-1" evidence="1">
    <location>
        <begin position="5"/>
        <end position="64"/>
    </location>
</feature>
<dbReference type="AlphaFoldDB" id="A0A7J8WT56"/>
<accession>A0A7J8WT56</accession>
<dbReference type="GO" id="GO:0003676">
    <property type="term" value="F:nucleic acid binding"/>
    <property type="evidence" value="ECO:0007669"/>
    <property type="project" value="InterPro"/>
</dbReference>
<dbReference type="Gene3D" id="3.30.420.10">
    <property type="entry name" value="Ribonuclease H-like superfamily/Ribonuclease H"/>
    <property type="match status" value="1"/>
</dbReference>